<evidence type="ECO:0000313" key="2">
    <source>
        <dbReference type="EMBL" id="GAC34214.1"/>
    </source>
</evidence>
<reference evidence="3" key="1">
    <citation type="journal article" date="2014" name="Environ. Microbiol.">
        <title>Comparative genomics of the marine bacterial genus Glaciecola reveals the high degree of genomic diversity and genomic characteristic for cold adaptation.</title>
        <authorList>
            <person name="Qin Q.L."/>
            <person name="Xie B.B."/>
            <person name="Yu Y."/>
            <person name="Shu Y.L."/>
            <person name="Rong J.C."/>
            <person name="Zhang Y.J."/>
            <person name="Zhao D.L."/>
            <person name="Chen X.L."/>
            <person name="Zhang X.Y."/>
            <person name="Chen B."/>
            <person name="Zhou B.C."/>
            <person name="Zhang Y.Z."/>
        </authorList>
    </citation>
    <scope>NUCLEOTIDE SEQUENCE [LARGE SCALE GENOMIC DNA]</scope>
    <source>
        <strain evidence="3">LMG 21857</strain>
    </source>
</reference>
<name>K6YND7_9ALTE</name>
<dbReference type="OrthoDB" id="9809746at2"/>
<dbReference type="GO" id="GO:0016209">
    <property type="term" value="F:antioxidant activity"/>
    <property type="evidence" value="ECO:0007669"/>
    <property type="project" value="InterPro"/>
</dbReference>
<evidence type="ECO:0000259" key="1">
    <source>
        <dbReference type="PROSITE" id="PS51352"/>
    </source>
</evidence>
<evidence type="ECO:0000313" key="3">
    <source>
        <dbReference type="Proteomes" id="UP000006322"/>
    </source>
</evidence>
<protein>
    <submittedName>
        <fullName evidence="2">Alkyl hydroperoxide reductase</fullName>
    </submittedName>
</protein>
<dbReference type="EMBL" id="BAER01000096">
    <property type="protein sequence ID" value="GAC34214.1"/>
    <property type="molecule type" value="Genomic_DNA"/>
</dbReference>
<dbReference type="PROSITE" id="PS51352">
    <property type="entry name" value="THIOREDOXIN_2"/>
    <property type="match status" value="1"/>
</dbReference>
<keyword evidence="3" id="KW-1185">Reference proteome</keyword>
<dbReference type="Pfam" id="PF00578">
    <property type="entry name" value="AhpC-TSA"/>
    <property type="match status" value="1"/>
</dbReference>
<accession>K6YND7</accession>
<comment type="caution">
    <text evidence="2">The sequence shown here is derived from an EMBL/GenBank/DDBJ whole genome shotgun (WGS) entry which is preliminary data.</text>
</comment>
<dbReference type="GO" id="GO:0016491">
    <property type="term" value="F:oxidoreductase activity"/>
    <property type="evidence" value="ECO:0007669"/>
    <property type="project" value="InterPro"/>
</dbReference>
<dbReference type="InterPro" id="IPR013766">
    <property type="entry name" value="Thioredoxin_domain"/>
</dbReference>
<dbReference type="STRING" id="1129793.GPLA_3325"/>
<dbReference type="InterPro" id="IPR036249">
    <property type="entry name" value="Thioredoxin-like_sf"/>
</dbReference>
<dbReference type="RefSeq" id="WP_007105980.1">
    <property type="nucleotide sequence ID" value="NZ_BAER01000096.1"/>
</dbReference>
<gene>
    <name evidence="2" type="ORF">GPLA_3325</name>
</gene>
<sequence length="176" mass="19688">MQTNYPNRITGTAIPELTFELLSGGQWNSQAKMHYAFTLLTIYRGMWCGHCKHQLMELNRLHDEFSARNVNMVAVSADTLERASSTVVELNLDKLEIGINLPIEQARLLGVFVSKQVKPIEMPLFCEPASFLIREDGTVFAAWIASNAFARTEPADILAYLDFVKDNAARPPRGSA</sequence>
<dbReference type="AlphaFoldDB" id="K6YND7"/>
<dbReference type="Gene3D" id="3.40.30.10">
    <property type="entry name" value="Glutaredoxin"/>
    <property type="match status" value="1"/>
</dbReference>
<dbReference type="InterPro" id="IPR000866">
    <property type="entry name" value="AhpC/TSA"/>
</dbReference>
<proteinExistence type="predicted"/>
<organism evidence="2 3">
    <name type="scientific">Paraglaciecola polaris LMG 21857</name>
    <dbReference type="NCBI Taxonomy" id="1129793"/>
    <lineage>
        <taxon>Bacteria</taxon>
        <taxon>Pseudomonadati</taxon>
        <taxon>Pseudomonadota</taxon>
        <taxon>Gammaproteobacteria</taxon>
        <taxon>Alteromonadales</taxon>
        <taxon>Alteromonadaceae</taxon>
        <taxon>Paraglaciecola</taxon>
    </lineage>
</organism>
<feature type="domain" description="Thioredoxin" evidence="1">
    <location>
        <begin position="8"/>
        <end position="166"/>
    </location>
</feature>
<dbReference type="SUPFAM" id="SSF52833">
    <property type="entry name" value="Thioredoxin-like"/>
    <property type="match status" value="1"/>
</dbReference>
<dbReference type="Proteomes" id="UP000006322">
    <property type="component" value="Unassembled WGS sequence"/>
</dbReference>